<dbReference type="GO" id="GO:0004056">
    <property type="term" value="F:argininosuccinate lyase activity"/>
    <property type="evidence" value="ECO:0007669"/>
    <property type="project" value="UniProtKB-EC"/>
</dbReference>
<keyword evidence="2" id="KW-1185">Reference proteome</keyword>
<organism evidence="1 2">
    <name type="scientific">Bartonella kosoyi</name>
    <dbReference type="NCBI Taxonomy" id="2133959"/>
    <lineage>
        <taxon>Bacteria</taxon>
        <taxon>Pseudomonadati</taxon>
        <taxon>Pseudomonadota</taxon>
        <taxon>Alphaproteobacteria</taxon>
        <taxon>Hyphomicrobiales</taxon>
        <taxon>Bartonellaceae</taxon>
        <taxon>Bartonella</taxon>
    </lineage>
</organism>
<dbReference type="AlphaFoldDB" id="A0A5B9CYD4"/>
<dbReference type="EC" id="4.3.2.1" evidence="1"/>
<sequence>MYFHELRYIKSKYLTAIECDTFNHAEIINLLPKFKKLCWNYQPYRYLSTQCQQSLCSFKCKTPNAYANNICRDKTQLRKILSEKDLTKGQVTVIKRDAFQAEHDLSYPVLLKEPYGIGSKTYGLQLLKEIQSEPRGQIGKALC</sequence>
<protein>
    <submittedName>
        <fullName evidence="1">Argininosuccinate lyase</fullName>
        <ecNumber evidence="1">4.3.2.1</ecNumber>
    </submittedName>
</protein>
<evidence type="ECO:0000313" key="2">
    <source>
        <dbReference type="Proteomes" id="UP000321940"/>
    </source>
</evidence>
<evidence type="ECO:0000313" key="1">
    <source>
        <dbReference type="EMBL" id="QEE09614.1"/>
    </source>
</evidence>
<keyword evidence="1" id="KW-0456">Lyase</keyword>
<dbReference type="KEGG" id="bky:D1093_08395"/>
<reference evidence="1 2" key="1">
    <citation type="journal article" date="2020" name="Int. J. Syst. Evol. Microbiol.">
        <title>Bartonella kosoyi sp. nov. and Bartonella krasnovii sp. nov., two novel species closely related to the zoonotic Bartonella elizabethae, isolated from black rats and wild desert rodent-fleas.</title>
        <authorList>
            <person name="Gutierrez R."/>
            <person name="Shalit T."/>
            <person name="Markus B."/>
            <person name="Yuan C."/>
            <person name="Nachum-Biala Y."/>
            <person name="Elad D."/>
            <person name="Harrus S."/>
        </authorList>
    </citation>
    <scope>NUCLEOTIDE SEQUENCE [LARGE SCALE GENOMIC DNA]</scope>
    <source>
        <strain evidence="1 2">Tel Aviv</strain>
    </source>
</reference>
<proteinExistence type="predicted"/>
<dbReference type="Proteomes" id="UP000321940">
    <property type="component" value="Chromosome"/>
</dbReference>
<dbReference type="EMBL" id="CP031843">
    <property type="protein sequence ID" value="QEE09614.1"/>
    <property type="molecule type" value="Genomic_DNA"/>
</dbReference>
<name>A0A5B9CYD4_9HYPH</name>
<dbReference type="RefSeq" id="WP_120101960.1">
    <property type="nucleotide sequence ID" value="NZ_CP031843.2"/>
</dbReference>
<gene>
    <name evidence="1" type="ORF">D1093_08395</name>
</gene>
<accession>A0A5B9CYD4</accession>